<evidence type="ECO:0000313" key="1">
    <source>
        <dbReference type="EMBL" id="RZI46805.1"/>
    </source>
</evidence>
<name>A0A4Q7DKR4_9PROT</name>
<dbReference type="EMBL" id="SCFB01000002">
    <property type="protein sequence ID" value="RZI46805.1"/>
    <property type="molecule type" value="Genomic_DNA"/>
</dbReference>
<dbReference type="RefSeq" id="WP_130153279.1">
    <property type="nucleotide sequence ID" value="NZ_SCFB01000002.1"/>
</dbReference>
<gene>
    <name evidence="1" type="ORF">EQU50_00845</name>
</gene>
<evidence type="ECO:0000313" key="2">
    <source>
        <dbReference type="Proteomes" id="UP000293550"/>
    </source>
</evidence>
<proteinExistence type="predicted"/>
<protein>
    <submittedName>
        <fullName evidence="1">Uncharacterized protein</fullName>
    </submittedName>
</protein>
<keyword evidence="2" id="KW-1185">Reference proteome</keyword>
<sequence length="65" mass="7671">MTSYLYQIRAILRDFSEYCEINVIANAGIRNLTLKEKTSTSYLIQENNTWMAQTFARTLSDDWKE</sequence>
<comment type="caution">
    <text evidence="1">The sequence shown here is derived from an EMBL/GenBank/DDBJ whole genome shotgun (WGS) entry which is preliminary data.</text>
</comment>
<dbReference type="AlphaFoldDB" id="A0A4Q7DKR4"/>
<organism evidence="1 2">
    <name type="scientific">Candidatus Finniella inopinata</name>
    <dbReference type="NCBI Taxonomy" id="1696036"/>
    <lineage>
        <taxon>Bacteria</taxon>
        <taxon>Pseudomonadati</taxon>
        <taxon>Pseudomonadota</taxon>
        <taxon>Alphaproteobacteria</taxon>
        <taxon>Holosporales</taxon>
        <taxon>Candidatus Paracaedibacteraceae</taxon>
        <taxon>Candidatus Finniella</taxon>
    </lineage>
</organism>
<dbReference type="Proteomes" id="UP000293550">
    <property type="component" value="Unassembled WGS sequence"/>
</dbReference>
<accession>A0A4Q7DKR4</accession>
<reference evidence="1 2" key="1">
    <citation type="submission" date="2018-10" db="EMBL/GenBank/DDBJ databases">
        <title>An updated phylogeny of the Alphaproteobacteria reveals that the parasitic Rickettsiales and Holosporales have independent origins.</title>
        <authorList>
            <person name="Munoz-Gomez S.A."/>
            <person name="Hess S."/>
            <person name="Burger G."/>
            <person name="Lang B.F."/>
            <person name="Susko E."/>
            <person name="Slamovits C.H."/>
            <person name="Roger A.J."/>
        </authorList>
    </citation>
    <scope>NUCLEOTIDE SEQUENCE [LARGE SCALE GENOMIC DNA]</scope>
    <source>
        <strain evidence="1">HOLO01</strain>
    </source>
</reference>